<keyword evidence="3" id="KW-1185">Reference proteome</keyword>
<dbReference type="Proteomes" id="UP000236630">
    <property type="component" value="Unassembled WGS sequence"/>
</dbReference>
<dbReference type="PANTHER" id="PTHR48450:SF1">
    <property type="entry name" value="DUF1985 DOMAIN-CONTAINING PROTEIN"/>
    <property type="match status" value="1"/>
</dbReference>
<organism evidence="2 3">
    <name type="scientific">Citrus unshiu</name>
    <name type="common">Satsuma mandarin</name>
    <name type="synonym">Citrus nobilis var. unshiu</name>
    <dbReference type="NCBI Taxonomy" id="55188"/>
    <lineage>
        <taxon>Eukaryota</taxon>
        <taxon>Viridiplantae</taxon>
        <taxon>Streptophyta</taxon>
        <taxon>Embryophyta</taxon>
        <taxon>Tracheophyta</taxon>
        <taxon>Spermatophyta</taxon>
        <taxon>Magnoliopsida</taxon>
        <taxon>eudicotyledons</taxon>
        <taxon>Gunneridae</taxon>
        <taxon>Pentapetalae</taxon>
        <taxon>rosids</taxon>
        <taxon>malvids</taxon>
        <taxon>Sapindales</taxon>
        <taxon>Rutaceae</taxon>
        <taxon>Aurantioideae</taxon>
        <taxon>Citrus</taxon>
    </lineage>
</organism>
<dbReference type="AlphaFoldDB" id="A0A2H5QCC6"/>
<reference evidence="2 3" key="1">
    <citation type="journal article" date="2017" name="Front. Genet.">
        <title>Draft sequencing of the heterozygous diploid genome of Satsuma (Citrus unshiu Marc.) using a hybrid assembly approach.</title>
        <authorList>
            <person name="Shimizu T."/>
            <person name="Tanizawa Y."/>
            <person name="Mochizuki T."/>
            <person name="Nagasaki H."/>
            <person name="Yoshioka T."/>
            <person name="Toyoda A."/>
            <person name="Fujiyama A."/>
            <person name="Kaminuma E."/>
            <person name="Nakamura Y."/>
        </authorList>
    </citation>
    <scope>NUCLEOTIDE SEQUENCE [LARGE SCALE GENOMIC DNA]</scope>
    <source>
        <strain evidence="3">cv. Miyagawa wase</strain>
    </source>
</reference>
<protein>
    <recommendedName>
        <fullName evidence="1">DUF1985 domain-containing protein</fullName>
    </recommendedName>
</protein>
<sequence length="157" mass="18456">PKRQLRLFKDDIFGHFLECRNFLFSGVILNNVLLRQVAHGEYRENDQLWFQISKLLICLSIGEWCLVTGLSYGEDTALKKLKTVHRLLITYFNGLSRNINLKRFDVLFEELDFEAMDDIDALKIALFYFADRVLNGRKGHCQINFSLHNEVDDIDHF</sequence>
<name>A0A2H5QCC6_CITUN</name>
<dbReference type="EMBL" id="BDQV01000300">
    <property type="protein sequence ID" value="GAY62287.1"/>
    <property type="molecule type" value="Genomic_DNA"/>
</dbReference>
<accession>A0A2H5QCC6</accession>
<dbReference type="Pfam" id="PF09331">
    <property type="entry name" value="DUF1985"/>
    <property type="match status" value="1"/>
</dbReference>
<dbReference type="PANTHER" id="PTHR48450">
    <property type="entry name" value="DUF1985 DOMAIN-CONTAINING PROTEIN"/>
    <property type="match status" value="1"/>
</dbReference>
<feature type="domain" description="DUF1985" evidence="1">
    <location>
        <begin position="42"/>
        <end position="157"/>
    </location>
</feature>
<proteinExistence type="predicted"/>
<feature type="non-terminal residue" evidence="2">
    <location>
        <position position="1"/>
    </location>
</feature>
<dbReference type="InterPro" id="IPR015410">
    <property type="entry name" value="DUF1985"/>
</dbReference>
<evidence type="ECO:0000313" key="3">
    <source>
        <dbReference type="Proteomes" id="UP000236630"/>
    </source>
</evidence>
<comment type="caution">
    <text evidence="2">The sequence shown here is derived from an EMBL/GenBank/DDBJ whole genome shotgun (WGS) entry which is preliminary data.</text>
</comment>
<evidence type="ECO:0000313" key="2">
    <source>
        <dbReference type="EMBL" id="GAY62287.1"/>
    </source>
</evidence>
<evidence type="ECO:0000259" key="1">
    <source>
        <dbReference type="Pfam" id="PF09331"/>
    </source>
</evidence>
<gene>
    <name evidence="2" type="ORF">CUMW_216610</name>
</gene>